<dbReference type="Pfam" id="PF01650">
    <property type="entry name" value="Peptidase_C13"/>
    <property type="match status" value="1"/>
</dbReference>
<reference evidence="8 9" key="1">
    <citation type="submission" date="2019-03" db="EMBL/GenBank/DDBJ databases">
        <title>Rhodosporidium diobovatum UCD-FST 08-225 genome sequencing, assembly, and annotation.</title>
        <authorList>
            <person name="Fakankun I.U."/>
            <person name="Fristensky B."/>
            <person name="Levin D.B."/>
        </authorList>
    </citation>
    <scope>NUCLEOTIDE SEQUENCE [LARGE SCALE GENOMIC DNA]</scope>
    <source>
        <strain evidence="8 9">UCD-FST 08-225</strain>
    </source>
</reference>
<feature type="compositionally biased region" description="Basic and acidic residues" evidence="6">
    <location>
        <begin position="356"/>
        <end position="371"/>
    </location>
</feature>
<evidence type="ECO:0000256" key="6">
    <source>
        <dbReference type="SAM" id="MobiDB-lite"/>
    </source>
</evidence>
<sequence>MLAAVALRWVGALLLLCTLAPAPVSSSSSTPDAAPSSFSNNWAVLVCTSRFWFNYRHIANTLAMSVLPLASPRNTRRPAEQTDTRPRVRAPRRYRTVKRLGIPDSQIILMLADDVACNPRNPFAGTVYSNADRKTDLYGDKIEVDYKGEEVTVEAFLRLLSGRLPESTPASKRLMTDSRSNVFIYMTGHGGDEFLKFQDNEEISAFDIADAFGGMWAKKRYNEIFFMVDTCQANTLYSKFYSPNILATGSSEKDQNSYSHHADNDIGVAVTDRYTHHVLTFLESINKTSQIPMQNLFDTFSHEVIRSTPGVRSDLFARPLDQTRLTDFFGGVSQVELCVGEDVGGAAGAPGEEEKEDARRDSEEKEDRAVADESGSAALQRPARPPRARRRRALDPLHASQQPAHEPAGGAATSRQASHGALAAAGAVGLLHAGGALLGQRKGRREG</sequence>
<dbReference type="GO" id="GO:0016255">
    <property type="term" value="P:attachment of GPI anchor to protein"/>
    <property type="evidence" value="ECO:0007669"/>
    <property type="project" value="InterPro"/>
</dbReference>
<comment type="pathway">
    <text evidence="1">Glycolipid biosynthesis; glycosylphosphatidylinositol-anchor biosynthesis.</text>
</comment>
<dbReference type="EMBL" id="SOZI01000021">
    <property type="protein sequence ID" value="TNY22686.1"/>
    <property type="molecule type" value="Genomic_DNA"/>
</dbReference>
<dbReference type="GO" id="GO:0006506">
    <property type="term" value="P:GPI anchor biosynthetic process"/>
    <property type="evidence" value="ECO:0007669"/>
    <property type="project" value="UniProtKB-UniPathway"/>
</dbReference>
<dbReference type="GO" id="GO:0042765">
    <property type="term" value="C:GPI-anchor transamidase complex"/>
    <property type="evidence" value="ECO:0007669"/>
    <property type="project" value="InterPro"/>
</dbReference>
<feature type="chain" id="PRO_5027746666" evidence="7">
    <location>
        <begin position="28"/>
        <end position="447"/>
    </location>
</feature>
<dbReference type="PIRSF" id="PIRSF019663">
    <property type="entry name" value="Legumain"/>
    <property type="match status" value="1"/>
</dbReference>
<proteinExistence type="inferred from homology"/>
<keyword evidence="9" id="KW-1185">Reference proteome</keyword>
<evidence type="ECO:0000256" key="3">
    <source>
        <dbReference type="ARBA" id="ARBA00022502"/>
    </source>
</evidence>
<organism evidence="8 9">
    <name type="scientific">Rhodotorula diobovata</name>
    <dbReference type="NCBI Taxonomy" id="5288"/>
    <lineage>
        <taxon>Eukaryota</taxon>
        <taxon>Fungi</taxon>
        <taxon>Dikarya</taxon>
        <taxon>Basidiomycota</taxon>
        <taxon>Pucciniomycotina</taxon>
        <taxon>Microbotryomycetes</taxon>
        <taxon>Sporidiobolales</taxon>
        <taxon>Sporidiobolaceae</taxon>
        <taxon>Rhodotorula</taxon>
    </lineage>
</organism>
<dbReference type="InterPro" id="IPR028361">
    <property type="entry name" value="GPI_transamidase"/>
</dbReference>
<dbReference type="PANTHER" id="PTHR48067">
    <property type="entry name" value="GPI-ANCHOR TRANSAMIDASE"/>
    <property type="match status" value="1"/>
</dbReference>
<feature type="signal peptide" evidence="7">
    <location>
        <begin position="1"/>
        <end position="27"/>
    </location>
</feature>
<dbReference type="Gene3D" id="3.40.50.1460">
    <property type="match status" value="1"/>
</dbReference>
<evidence type="ECO:0000256" key="1">
    <source>
        <dbReference type="ARBA" id="ARBA00004687"/>
    </source>
</evidence>
<dbReference type="PANTHER" id="PTHR48067:SF1">
    <property type="entry name" value="GPI-ANCHOR TRANSAMIDASE"/>
    <property type="match status" value="1"/>
</dbReference>
<dbReference type="UniPathway" id="UPA00196"/>
<comment type="caution">
    <text evidence="8">The sequence shown here is derived from an EMBL/GenBank/DDBJ whole genome shotgun (WGS) entry which is preliminary data.</text>
</comment>
<protein>
    <submittedName>
        <fullName evidence="8">Peptidase C13 family-domain-containing protein</fullName>
    </submittedName>
</protein>
<gene>
    <name evidence="8" type="ORF">DMC30DRAFT_122165</name>
</gene>
<dbReference type="OrthoDB" id="192611at2759"/>
<evidence type="ECO:0000313" key="8">
    <source>
        <dbReference type="EMBL" id="TNY22686.1"/>
    </source>
</evidence>
<keyword evidence="4 7" id="KW-0732">Signal</keyword>
<dbReference type="AlphaFoldDB" id="A0A5C5G2C8"/>
<feature type="active site" description="Nucleophile" evidence="5">
    <location>
        <position position="189"/>
    </location>
</feature>
<keyword evidence="3" id="KW-0337">GPI-anchor biosynthesis</keyword>
<evidence type="ECO:0000256" key="2">
    <source>
        <dbReference type="ARBA" id="ARBA00009941"/>
    </source>
</evidence>
<evidence type="ECO:0000256" key="5">
    <source>
        <dbReference type="PIRSR" id="PIRSR019663-1"/>
    </source>
</evidence>
<dbReference type="STRING" id="5288.A0A5C5G2C8"/>
<evidence type="ECO:0000256" key="7">
    <source>
        <dbReference type="SAM" id="SignalP"/>
    </source>
</evidence>
<dbReference type="Proteomes" id="UP000311382">
    <property type="component" value="Unassembled WGS sequence"/>
</dbReference>
<name>A0A5C5G2C8_9BASI</name>
<accession>A0A5C5G2C8</accession>
<comment type="similarity">
    <text evidence="2">Belongs to the peptidase C13 family.</text>
</comment>
<feature type="region of interest" description="Disordered" evidence="6">
    <location>
        <begin position="343"/>
        <end position="419"/>
    </location>
</feature>
<evidence type="ECO:0000313" key="9">
    <source>
        <dbReference type="Proteomes" id="UP000311382"/>
    </source>
</evidence>
<evidence type="ECO:0000256" key="4">
    <source>
        <dbReference type="ARBA" id="ARBA00022729"/>
    </source>
</evidence>
<dbReference type="GO" id="GO:0006508">
    <property type="term" value="P:proteolysis"/>
    <property type="evidence" value="ECO:0007669"/>
    <property type="project" value="InterPro"/>
</dbReference>
<dbReference type="InterPro" id="IPR001096">
    <property type="entry name" value="Peptidase_C13"/>
</dbReference>
<dbReference type="GO" id="GO:0003923">
    <property type="term" value="F:GPI-anchor transamidase activity"/>
    <property type="evidence" value="ECO:0007669"/>
    <property type="project" value="InterPro"/>
</dbReference>
<feature type="active site" description="Nucleophile" evidence="5">
    <location>
        <position position="231"/>
    </location>
</feature>
<dbReference type="PIRSF" id="PIRSF500138">
    <property type="entry name" value="GPI8"/>
    <property type="match status" value="1"/>
</dbReference>